<dbReference type="HAMAP" id="MF_00902">
    <property type="entry name" value="TatC"/>
    <property type="match status" value="1"/>
</dbReference>
<keyword evidence="9" id="KW-1185">Reference proteome</keyword>
<keyword evidence="4 7" id="KW-1133">Transmembrane helix</keyword>
<feature type="transmembrane region" description="Helical" evidence="7">
    <location>
        <begin position="187"/>
        <end position="204"/>
    </location>
</feature>
<dbReference type="GO" id="GO:0033281">
    <property type="term" value="C:TAT protein transport complex"/>
    <property type="evidence" value="ECO:0007669"/>
    <property type="project" value="UniProtKB-UniRule"/>
</dbReference>
<dbReference type="Pfam" id="PF00902">
    <property type="entry name" value="TatC"/>
    <property type="match status" value="1"/>
</dbReference>
<dbReference type="PANTHER" id="PTHR30371">
    <property type="entry name" value="SEC-INDEPENDENT PROTEIN TRANSLOCASE PROTEIN TATC"/>
    <property type="match status" value="1"/>
</dbReference>
<proteinExistence type="inferred from homology"/>
<keyword evidence="7" id="KW-0813">Transport</keyword>
<evidence type="ECO:0000256" key="7">
    <source>
        <dbReference type="HAMAP-Rule" id="MF_00902"/>
    </source>
</evidence>
<comment type="subunit">
    <text evidence="7">The Tat system comprises two distinct complexes: a TatABC complex, containing multiple copies of TatA, TatB and TatC subunits, and a separate TatA complex, containing only TatA subunits. Substrates initially bind to the TatABC complex, which probably triggers association of the separate TatA complex to form the active translocon.</text>
</comment>
<feature type="transmembrane region" description="Helical" evidence="7">
    <location>
        <begin position="74"/>
        <end position="94"/>
    </location>
</feature>
<evidence type="ECO:0000256" key="1">
    <source>
        <dbReference type="ARBA" id="ARBA00004141"/>
    </source>
</evidence>
<evidence type="ECO:0000313" key="9">
    <source>
        <dbReference type="Proteomes" id="UP000326546"/>
    </source>
</evidence>
<organism evidence="8 9">
    <name type="scientific">Ornithinimicrobium pratense</name>
    <dbReference type="NCBI Taxonomy" id="2593973"/>
    <lineage>
        <taxon>Bacteria</taxon>
        <taxon>Bacillati</taxon>
        <taxon>Actinomycetota</taxon>
        <taxon>Actinomycetes</taxon>
        <taxon>Micrococcales</taxon>
        <taxon>Ornithinimicrobiaceae</taxon>
        <taxon>Ornithinimicrobium</taxon>
    </lineage>
</organism>
<evidence type="ECO:0000256" key="3">
    <source>
        <dbReference type="ARBA" id="ARBA00022927"/>
    </source>
</evidence>
<feature type="transmembrane region" description="Helical" evidence="7">
    <location>
        <begin position="210"/>
        <end position="233"/>
    </location>
</feature>
<dbReference type="EMBL" id="CP044427">
    <property type="protein sequence ID" value="QFG68654.1"/>
    <property type="molecule type" value="Genomic_DNA"/>
</dbReference>
<comment type="function">
    <text evidence="7">Part of the twin-arginine translocation (Tat) system that transports large folded proteins containing a characteristic twin-arginine motif in their signal peptide across membranes. Together with TatB, TatC is part of a receptor directly interacting with Tat signal peptides.</text>
</comment>
<dbReference type="RefSeq" id="WP_158061040.1">
    <property type="nucleotide sequence ID" value="NZ_CP044427.1"/>
</dbReference>
<dbReference type="PANTHER" id="PTHR30371:SF0">
    <property type="entry name" value="SEC-INDEPENDENT PROTEIN TRANSLOCASE PROTEIN TATC, CHLOROPLASTIC-RELATED"/>
    <property type="match status" value="1"/>
</dbReference>
<reference evidence="8 9" key="1">
    <citation type="submission" date="2019-09" db="EMBL/GenBank/DDBJ databases">
        <title>Serinicoccus pratensis sp. nov., isolated from meadow soil.</title>
        <authorList>
            <person name="Zhang W."/>
        </authorList>
    </citation>
    <scope>NUCLEOTIDE SEQUENCE [LARGE SCALE GENOMIC DNA]</scope>
    <source>
        <strain evidence="8 9">W204</strain>
    </source>
</reference>
<comment type="similarity">
    <text evidence="7">Belongs to the TatC family.</text>
</comment>
<protein>
    <recommendedName>
        <fullName evidence="7">Sec-independent protein translocase protein TatC</fullName>
    </recommendedName>
</protein>
<feature type="transmembrane region" description="Helical" evidence="7">
    <location>
        <begin position="106"/>
        <end position="134"/>
    </location>
</feature>
<feature type="transmembrane region" description="Helical" evidence="7">
    <location>
        <begin position="12"/>
        <end position="32"/>
    </location>
</feature>
<keyword evidence="5 7" id="KW-0811">Translocation</keyword>
<dbReference type="OrthoDB" id="9777044at2"/>
<accession>A0A5J6V5R6</accession>
<evidence type="ECO:0000256" key="5">
    <source>
        <dbReference type="ARBA" id="ARBA00023010"/>
    </source>
</evidence>
<feature type="transmembrane region" description="Helical" evidence="7">
    <location>
        <begin position="154"/>
        <end position="175"/>
    </location>
</feature>
<gene>
    <name evidence="7 8" type="primary">tatC</name>
    <name evidence="8" type="ORF">FY030_07920</name>
</gene>
<sequence>MSLAEHFRELRNRVVISVLAIGALSVLGWYWYDPIINFISAPVENVRDADGQRIVTLNFDSITGAFALQLRVSIFTGILAASPVWLWQTWAFLLPGLTPKEKRIALGYFFFAIPLFFAGAGMAAFTFPRLYAILLSFAPESFTNIMSAPDYLNVVLYFCLAFGLAFLLPVVLVALNQIGILPAQTMLKGWRITLFGILVFSAVMTPDPSAVSMLAMAAPVFLLYWCAVAVAFIMERLRGRRGDDPRDRYRDLTPDQATPLR</sequence>
<dbReference type="GO" id="GO:0043953">
    <property type="term" value="P:protein transport by the Tat complex"/>
    <property type="evidence" value="ECO:0007669"/>
    <property type="project" value="UniProtKB-UniRule"/>
</dbReference>
<keyword evidence="7" id="KW-1003">Cell membrane</keyword>
<keyword evidence="2 7" id="KW-0812">Transmembrane</keyword>
<evidence type="ECO:0000256" key="2">
    <source>
        <dbReference type="ARBA" id="ARBA00022692"/>
    </source>
</evidence>
<keyword evidence="3 7" id="KW-0653">Protein transport</keyword>
<dbReference type="PRINTS" id="PR01840">
    <property type="entry name" value="TATCFAMILY"/>
</dbReference>
<dbReference type="GO" id="GO:0009977">
    <property type="term" value="F:proton motive force dependent protein transmembrane transporter activity"/>
    <property type="evidence" value="ECO:0007669"/>
    <property type="project" value="TreeGrafter"/>
</dbReference>
<dbReference type="AlphaFoldDB" id="A0A5J6V5R6"/>
<dbReference type="InterPro" id="IPR002033">
    <property type="entry name" value="TatC"/>
</dbReference>
<keyword evidence="6 7" id="KW-0472">Membrane</keyword>
<evidence type="ECO:0000256" key="4">
    <source>
        <dbReference type="ARBA" id="ARBA00022989"/>
    </source>
</evidence>
<dbReference type="Proteomes" id="UP000326546">
    <property type="component" value="Chromosome"/>
</dbReference>
<dbReference type="NCBIfam" id="TIGR00945">
    <property type="entry name" value="tatC"/>
    <property type="match status" value="1"/>
</dbReference>
<dbReference type="GO" id="GO:0065002">
    <property type="term" value="P:intracellular protein transmembrane transport"/>
    <property type="evidence" value="ECO:0007669"/>
    <property type="project" value="TreeGrafter"/>
</dbReference>
<dbReference type="KEGG" id="serw:FY030_07920"/>
<evidence type="ECO:0000256" key="6">
    <source>
        <dbReference type="ARBA" id="ARBA00023136"/>
    </source>
</evidence>
<name>A0A5J6V5R6_9MICO</name>
<comment type="subcellular location">
    <subcellularLocation>
        <location evidence="7">Cell membrane</location>
        <topology evidence="7">Multi-pass membrane protein</topology>
    </subcellularLocation>
    <subcellularLocation>
        <location evidence="1">Membrane</location>
        <topology evidence="1">Multi-pass membrane protein</topology>
    </subcellularLocation>
</comment>
<evidence type="ECO:0000313" key="8">
    <source>
        <dbReference type="EMBL" id="QFG68654.1"/>
    </source>
</evidence>